<evidence type="ECO:0000313" key="2">
    <source>
        <dbReference type="EMBL" id="GBN32075.1"/>
    </source>
</evidence>
<dbReference type="EMBL" id="BGPR01008180">
    <property type="protein sequence ID" value="GBN32075.1"/>
    <property type="molecule type" value="Genomic_DNA"/>
</dbReference>
<reference evidence="2 3" key="1">
    <citation type="journal article" date="2019" name="Sci. Rep.">
        <title>Orb-weaving spider Araneus ventricosus genome elucidates the spidroin gene catalogue.</title>
        <authorList>
            <person name="Kono N."/>
            <person name="Nakamura H."/>
            <person name="Ohtoshi R."/>
            <person name="Moran D.A.P."/>
            <person name="Shinohara A."/>
            <person name="Yoshida Y."/>
            <person name="Fujiwara M."/>
            <person name="Mori M."/>
            <person name="Tomita M."/>
            <person name="Arakawa K."/>
        </authorList>
    </citation>
    <scope>NUCLEOTIDE SEQUENCE [LARGE SCALE GENOMIC DNA]</scope>
</reference>
<proteinExistence type="predicted"/>
<dbReference type="AlphaFoldDB" id="A0A4Y2MYA5"/>
<comment type="caution">
    <text evidence="2">The sequence shown here is derived from an EMBL/GenBank/DDBJ whole genome shotgun (WGS) entry which is preliminary data.</text>
</comment>
<feature type="region of interest" description="Disordered" evidence="1">
    <location>
        <begin position="1"/>
        <end position="21"/>
    </location>
</feature>
<feature type="compositionally biased region" description="Polar residues" evidence="1">
    <location>
        <begin position="1"/>
        <end position="12"/>
    </location>
</feature>
<organism evidence="2 3">
    <name type="scientific">Araneus ventricosus</name>
    <name type="common">Orbweaver spider</name>
    <name type="synonym">Epeira ventricosa</name>
    <dbReference type="NCBI Taxonomy" id="182803"/>
    <lineage>
        <taxon>Eukaryota</taxon>
        <taxon>Metazoa</taxon>
        <taxon>Ecdysozoa</taxon>
        <taxon>Arthropoda</taxon>
        <taxon>Chelicerata</taxon>
        <taxon>Arachnida</taxon>
        <taxon>Araneae</taxon>
        <taxon>Araneomorphae</taxon>
        <taxon>Entelegynae</taxon>
        <taxon>Araneoidea</taxon>
        <taxon>Araneidae</taxon>
        <taxon>Araneus</taxon>
    </lineage>
</organism>
<keyword evidence="3" id="KW-1185">Reference proteome</keyword>
<dbReference type="Proteomes" id="UP000499080">
    <property type="component" value="Unassembled WGS sequence"/>
</dbReference>
<gene>
    <name evidence="2" type="ORF">AVEN_136230_1</name>
</gene>
<sequence>MTQNTVQLTINHGSPGMDFPPSQQVGLSEVLKKISNHISGTGNFPSYTYEVQDFDPTAKRRKIKDIVHRCRNEAILRSNVCKKDLFGR</sequence>
<evidence type="ECO:0000313" key="3">
    <source>
        <dbReference type="Proteomes" id="UP000499080"/>
    </source>
</evidence>
<protein>
    <submittedName>
        <fullName evidence="2">Uncharacterized protein</fullName>
    </submittedName>
</protein>
<accession>A0A4Y2MYA5</accession>
<evidence type="ECO:0000256" key="1">
    <source>
        <dbReference type="SAM" id="MobiDB-lite"/>
    </source>
</evidence>
<name>A0A4Y2MYA5_ARAVE</name>